<dbReference type="STRING" id="980561.A1359_20325"/>
<gene>
    <name evidence="2" type="ORF">A1359_20325</name>
</gene>
<comment type="caution">
    <text evidence="2">The sequence shown here is derived from an EMBL/GenBank/DDBJ whole genome shotgun (WGS) entry which is preliminary data.</text>
</comment>
<dbReference type="Proteomes" id="UP000078476">
    <property type="component" value="Unassembled WGS sequence"/>
</dbReference>
<organism evidence="2 3">
    <name type="scientific">Methylomonas lenta</name>
    <dbReference type="NCBI Taxonomy" id="980561"/>
    <lineage>
        <taxon>Bacteria</taxon>
        <taxon>Pseudomonadati</taxon>
        <taxon>Pseudomonadota</taxon>
        <taxon>Gammaproteobacteria</taxon>
        <taxon>Methylococcales</taxon>
        <taxon>Methylococcaceae</taxon>
        <taxon>Methylomonas</taxon>
    </lineage>
</organism>
<dbReference type="RefSeq" id="WP_066977284.1">
    <property type="nucleotide sequence ID" value="NZ_LUUI01000028.1"/>
</dbReference>
<sequence>MRHLINAFTTKFAILSILSGCTTIVTSEKSSPGAEGIPYCLPAQAITFEYSKDGEVKFSVIDDIPDEQRSYVVRAETFLADYDFEVSHRGVTSSNTEISSNNEGSCLLQSVNLNNQVPEDAMKAFTSAADKTGNALLGQIDQIRLANVKKADDEKTKQEQIQNALRKKQVDINFAKLELAKLKDRRTNGDNSVTNEDIKAAEKKVLETESAYDKAKLEANAGFIPSSTLVVTTAANSQVKPVHTPAFLSVRQSVDKLGPTVELVPMEYSESSKGLSGGQIIYP</sequence>
<reference evidence="2 3" key="1">
    <citation type="submission" date="2016-03" db="EMBL/GenBank/DDBJ databases">
        <authorList>
            <person name="Ploux O."/>
        </authorList>
    </citation>
    <scope>NUCLEOTIDE SEQUENCE [LARGE SCALE GENOMIC DNA]</scope>
    <source>
        <strain evidence="2 3">R-45370</strain>
    </source>
</reference>
<evidence type="ECO:0000256" key="1">
    <source>
        <dbReference type="SAM" id="Coils"/>
    </source>
</evidence>
<keyword evidence="1" id="KW-0175">Coiled coil</keyword>
<proteinExistence type="predicted"/>
<name>A0A177NS07_9GAMM</name>
<dbReference type="AlphaFoldDB" id="A0A177NS07"/>
<protein>
    <submittedName>
        <fullName evidence="2">Uncharacterized protein</fullName>
    </submittedName>
</protein>
<keyword evidence="3" id="KW-1185">Reference proteome</keyword>
<feature type="coiled-coil region" evidence="1">
    <location>
        <begin position="165"/>
        <end position="218"/>
    </location>
</feature>
<dbReference type="EMBL" id="LUUI01000028">
    <property type="protein sequence ID" value="OAI20836.1"/>
    <property type="molecule type" value="Genomic_DNA"/>
</dbReference>
<evidence type="ECO:0000313" key="2">
    <source>
        <dbReference type="EMBL" id="OAI20836.1"/>
    </source>
</evidence>
<evidence type="ECO:0000313" key="3">
    <source>
        <dbReference type="Proteomes" id="UP000078476"/>
    </source>
</evidence>
<accession>A0A177NS07</accession>